<dbReference type="OrthoDB" id="9797014at2"/>
<dbReference type="InterPro" id="IPR051807">
    <property type="entry name" value="Sec-metab_biosynth-assoc"/>
</dbReference>
<accession>A0A1H4H4R6</accession>
<dbReference type="AlphaFoldDB" id="A0A1H4H4R6"/>
<dbReference type="STRING" id="83784.SAMN05192564_107221"/>
<evidence type="ECO:0000313" key="4">
    <source>
        <dbReference type="Proteomes" id="UP000198638"/>
    </source>
</evidence>
<gene>
    <name evidence="3" type="ORF">SAMN05192564_107221</name>
</gene>
<dbReference type="InterPro" id="IPR005545">
    <property type="entry name" value="YCII"/>
</dbReference>
<feature type="domain" description="YCII-related" evidence="2">
    <location>
        <begin position="1"/>
        <end position="88"/>
    </location>
</feature>
<proteinExistence type="inferred from homology"/>
<evidence type="ECO:0000313" key="3">
    <source>
        <dbReference type="EMBL" id="SEB16785.1"/>
    </source>
</evidence>
<name>A0A1H4H4R6_9BURK</name>
<sequence length="114" mass="12365">MFFAVIARDHPDSTALRARTKARHVVHLDAAADGLRVLQTGPLLDEKGAEAGSLLILEATSIEAVQAFMKADPYAQAGLFAQVEIRQWAWRRGNPYLAEGANANAAATTHEVKR</sequence>
<dbReference type="Pfam" id="PF03795">
    <property type="entry name" value="YCII"/>
    <property type="match status" value="1"/>
</dbReference>
<dbReference type="PANTHER" id="PTHR33606:SF3">
    <property type="entry name" value="PROTEIN YCII"/>
    <property type="match status" value="1"/>
</dbReference>
<evidence type="ECO:0000259" key="2">
    <source>
        <dbReference type="Pfam" id="PF03795"/>
    </source>
</evidence>
<organism evidence="3 4">
    <name type="scientific">Paraburkholderia sartisoli</name>
    <dbReference type="NCBI Taxonomy" id="83784"/>
    <lineage>
        <taxon>Bacteria</taxon>
        <taxon>Pseudomonadati</taxon>
        <taxon>Pseudomonadota</taxon>
        <taxon>Betaproteobacteria</taxon>
        <taxon>Burkholderiales</taxon>
        <taxon>Burkholderiaceae</taxon>
        <taxon>Paraburkholderia</taxon>
    </lineage>
</organism>
<dbReference type="Proteomes" id="UP000198638">
    <property type="component" value="Unassembled WGS sequence"/>
</dbReference>
<dbReference type="PANTHER" id="PTHR33606">
    <property type="entry name" value="PROTEIN YCII"/>
    <property type="match status" value="1"/>
</dbReference>
<dbReference type="Gene3D" id="3.30.70.1060">
    <property type="entry name" value="Dimeric alpha+beta barrel"/>
    <property type="match status" value="1"/>
</dbReference>
<keyword evidence="4" id="KW-1185">Reference proteome</keyword>
<protein>
    <recommendedName>
        <fullName evidence="2">YCII-related domain-containing protein</fullName>
    </recommendedName>
</protein>
<dbReference type="SUPFAM" id="SSF54909">
    <property type="entry name" value="Dimeric alpha+beta barrel"/>
    <property type="match status" value="1"/>
</dbReference>
<dbReference type="InterPro" id="IPR011008">
    <property type="entry name" value="Dimeric_a/b-barrel"/>
</dbReference>
<reference evidence="4" key="1">
    <citation type="submission" date="2016-10" db="EMBL/GenBank/DDBJ databases">
        <authorList>
            <person name="Varghese N."/>
            <person name="Submissions S."/>
        </authorList>
    </citation>
    <scope>NUCLEOTIDE SEQUENCE [LARGE SCALE GENOMIC DNA]</scope>
    <source>
        <strain evidence="4">LMG 24000</strain>
    </source>
</reference>
<evidence type="ECO:0000256" key="1">
    <source>
        <dbReference type="ARBA" id="ARBA00007689"/>
    </source>
</evidence>
<dbReference type="EMBL" id="FNRQ01000007">
    <property type="protein sequence ID" value="SEB16785.1"/>
    <property type="molecule type" value="Genomic_DNA"/>
</dbReference>
<dbReference type="RefSeq" id="WP_090536029.1">
    <property type="nucleotide sequence ID" value="NZ_FNRQ01000007.1"/>
</dbReference>
<comment type="similarity">
    <text evidence="1">Belongs to the YciI family.</text>
</comment>